<gene>
    <name evidence="5" type="primary">rps19</name>
    <name evidence="5" type="ORF">CDCH_SybilCave_030</name>
</gene>
<sequence length="61" mass="7044">MRNHTLICPRKSVVLPKWVGSHIKVYNGRTLVLLYIRQNMLGHKAGEFVSTRRVAKRKAKS</sequence>
<dbReference type="GO" id="GO:1990904">
    <property type="term" value="C:ribonucleoprotein complex"/>
    <property type="evidence" value="ECO:0007669"/>
    <property type="project" value="UniProtKB-KW"/>
</dbReference>
<keyword evidence="5" id="KW-0496">Mitochondrion</keyword>
<organism evidence="5">
    <name type="scientific">Cavernulicola chilensis</name>
    <dbReference type="NCBI Taxonomy" id="3028028"/>
    <lineage>
        <taxon>Eukaryota</taxon>
        <taxon>Rhodophyta</taxon>
        <taxon>Bangiophyceae</taxon>
        <taxon>Cavernulicolales</taxon>
        <taxon>Cavernulicolaceae</taxon>
        <taxon>Cavernulicola</taxon>
    </lineage>
</organism>
<dbReference type="Pfam" id="PF00203">
    <property type="entry name" value="Ribosomal_S19"/>
    <property type="match status" value="1"/>
</dbReference>
<comment type="similarity">
    <text evidence="1 4">Belongs to the universal ribosomal protein uS19 family.</text>
</comment>
<accession>A0A7H0WB98</accession>
<dbReference type="SUPFAM" id="SSF54570">
    <property type="entry name" value="Ribosomal protein S19"/>
    <property type="match status" value="1"/>
</dbReference>
<dbReference type="InterPro" id="IPR002222">
    <property type="entry name" value="Ribosomal_uS19"/>
</dbReference>
<dbReference type="Gene3D" id="3.30.860.10">
    <property type="entry name" value="30s Ribosomal Protein S19, Chain A"/>
    <property type="match status" value="1"/>
</dbReference>
<geneLocation type="mitochondrion" evidence="5"/>
<name>A0A7H0WB98_9RHOD</name>
<dbReference type="GeneID" id="63062100"/>
<evidence type="ECO:0000313" key="5">
    <source>
        <dbReference type="EMBL" id="QNR39827.1"/>
    </source>
</evidence>
<dbReference type="InterPro" id="IPR023575">
    <property type="entry name" value="Ribosomal_uS19_SF"/>
</dbReference>
<dbReference type="AlphaFoldDB" id="A0A7H0WB98"/>
<protein>
    <submittedName>
        <fullName evidence="5">Ribosomal protein S19</fullName>
    </submittedName>
</protein>
<keyword evidence="3 4" id="KW-0687">Ribonucleoprotein</keyword>
<evidence type="ECO:0000256" key="4">
    <source>
        <dbReference type="RuleBase" id="RU003485"/>
    </source>
</evidence>
<dbReference type="GO" id="GO:0006412">
    <property type="term" value="P:translation"/>
    <property type="evidence" value="ECO:0007669"/>
    <property type="project" value="InterPro"/>
</dbReference>
<dbReference type="EMBL" id="MT270117">
    <property type="protein sequence ID" value="QNR39827.1"/>
    <property type="molecule type" value="Genomic_DNA"/>
</dbReference>
<evidence type="ECO:0000256" key="3">
    <source>
        <dbReference type="ARBA" id="ARBA00023274"/>
    </source>
</evidence>
<dbReference type="GO" id="GO:0003735">
    <property type="term" value="F:structural constituent of ribosome"/>
    <property type="evidence" value="ECO:0007669"/>
    <property type="project" value="InterPro"/>
</dbReference>
<reference evidence="5" key="1">
    <citation type="journal article" date="2020" name="BMC Evol. Biol.">
        <title>Potential causes and consequences of rapid mitochondrial genome evolution in thermoacidophilic Galdieria (Rhodophyta).</title>
        <authorList>
            <person name="Cho C.H."/>
            <person name="Park S.I."/>
            <person name="Ciniglia C."/>
            <person name="Yang E.C."/>
            <person name="Graf L."/>
            <person name="Bhattacharya D."/>
            <person name="Yoon H.S."/>
        </authorList>
    </citation>
    <scope>NUCLEOTIDE SEQUENCE</scope>
</reference>
<evidence type="ECO:0000256" key="1">
    <source>
        <dbReference type="ARBA" id="ARBA00007345"/>
    </source>
</evidence>
<dbReference type="GO" id="GO:0005840">
    <property type="term" value="C:ribosome"/>
    <property type="evidence" value="ECO:0007669"/>
    <property type="project" value="UniProtKB-KW"/>
</dbReference>
<evidence type="ECO:0000256" key="2">
    <source>
        <dbReference type="ARBA" id="ARBA00022980"/>
    </source>
</evidence>
<dbReference type="PIRSF" id="PIRSF002144">
    <property type="entry name" value="Ribosomal_S19"/>
    <property type="match status" value="1"/>
</dbReference>
<proteinExistence type="inferred from homology"/>
<dbReference type="RefSeq" id="YP_010007638.1">
    <property type="nucleotide sequence ID" value="NC_053319.1"/>
</dbReference>
<keyword evidence="2 4" id="KW-0689">Ribosomal protein</keyword>
<dbReference type="PRINTS" id="PR00975">
    <property type="entry name" value="RIBOSOMALS19"/>
</dbReference>